<sequence length="78" mass="9044">MLHYCAAGIGTRAAALYVAWAQQYENRSMNEQADAVYHKAMENQAQPADTVLHEYRCQDLVSVFTYLFIRCFLYIVNF</sequence>
<dbReference type="Gene3D" id="1.25.40.430">
    <property type="match status" value="1"/>
</dbReference>
<evidence type="ECO:0000313" key="1">
    <source>
        <dbReference type="Ensembl" id="ENSMALP00000017945.1"/>
    </source>
</evidence>
<evidence type="ECO:0000313" key="2">
    <source>
        <dbReference type="Proteomes" id="UP000261600"/>
    </source>
</evidence>
<proteinExistence type="predicted"/>
<reference evidence="1" key="1">
    <citation type="submission" date="2025-08" db="UniProtKB">
        <authorList>
            <consortium name="Ensembl"/>
        </authorList>
    </citation>
    <scope>IDENTIFICATION</scope>
</reference>
<protein>
    <submittedName>
        <fullName evidence="1">Uncharacterized protein</fullName>
    </submittedName>
</protein>
<dbReference type="AlphaFoldDB" id="A0A3Q3JMP2"/>
<organism evidence="1 2">
    <name type="scientific">Monopterus albus</name>
    <name type="common">Swamp eel</name>
    <dbReference type="NCBI Taxonomy" id="43700"/>
    <lineage>
        <taxon>Eukaryota</taxon>
        <taxon>Metazoa</taxon>
        <taxon>Chordata</taxon>
        <taxon>Craniata</taxon>
        <taxon>Vertebrata</taxon>
        <taxon>Euteleostomi</taxon>
        <taxon>Actinopterygii</taxon>
        <taxon>Neopterygii</taxon>
        <taxon>Teleostei</taxon>
        <taxon>Neoteleostei</taxon>
        <taxon>Acanthomorphata</taxon>
        <taxon>Anabantaria</taxon>
        <taxon>Synbranchiformes</taxon>
        <taxon>Synbranchidae</taxon>
        <taxon>Monopterus</taxon>
    </lineage>
</organism>
<dbReference type="Ensembl" id="ENSMALT00000018294.1">
    <property type="protein sequence ID" value="ENSMALP00000017945.1"/>
    <property type="gene ID" value="ENSMALG00000012518.1"/>
</dbReference>
<reference evidence="1" key="2">
    <citation type="submission" date="2025-09" db="UniProtKB">
        <authorList>
            <consortium name="Ensembl"/>
        </authorList>
    </citation>
    <scope>IDENTIFICATION</scope>
</reference>
<keyword evidence="2" id="KW-1185">Reference proteome</keyword>
<dbReference type="STRING" id="43700.ENSMALP00000017945"/>
<dbReference type="Proteomes" id="UP000261600">
    <property type="component" value="Unplaced"/>
</dbReference>
<name>A0A3Q3JMP2_MONAL</name>
<accession>A0A3Q3JMP2</accession>